<reference evidence="1" key="1">
    <citation type="journal article" date="2014" name="Genome Biol. Evol.">
        <title>Pangenome evidence for extensive interdomain horizontal transfer affecting lineage core and shell genes in uncultured planktonic thaumarchaeota and euryarchaeota.</title>
        <authorList>
            <person name="Deschamps P."/>
            <person name="Zivanovic Y."/>
            <person name="Moreira D."/>
            <person name="Rodriguez-Valera F."/>
            <person name="Lopez-Garcia P."/>
        </authorList>
    </citation>
    <scope>NUCLEOTIDE SEQUENCE</scope>
</reference>
<dbReference type="EMBL" id="KF900914">
    <property type="protein sequence ID" value="AIF11343.1"/>
    <property type="molecule type" value="Genomic_DNA"/>
</dbReference>
<dbReference type="SUPFAM" id="SSF158682">
    <property type="entry name" value="TerB-like"/>
    <property type="match status" value="1"/>
</dbReference>
<accession>A0A075HBX4</accession>
<dbReference type="InterPro" id="IPR029024">
    <property type="entry name" value="TerB-like"/>
</dbReference>
<dbReference type="AlphaFoldDB" id="A0A075HBX4"/>
<organism evidence="1">
    <name type="scientific">uncultured marine group II/III euryarchaeote KM3_51_E06</name>
    <dbReference type="NCBI Taxonomy" id="1456455"/>
    <lineage>
        <taxon>Archaea</taxon>
        <taxon>Methanobacteriati</taxon>
        <taxon>Methanobacteriota</taxon>
        <taxon>environmental samples</taxon>
    </lineage>
</organism>
<proteinExistence type="predicted"/>
<name>A0A075HBX4_9EURY</name>
<sequence length="275" mass="31156">MDSIKNQSEKVAEFKREMESGTGLARVLGIDSELSDAQSAGLKRLQSKWFDGMQGHHNPAEEERKPLMISFDDDDNLLETQVGSVHLTDNTFDGGEEIRIEYPGYGTEFYVYNEDDSLGWRRGRTLEDTARNIASIINRRSKLVHAQNDGSSISFELRSSSLQPESLVIFVDDPGGKNMVAEKLGVVLDPDEVQMYEDYHQAVRLVVADGIITPSEDQLLWAMRQNLGITDADHIRMVLDIFGEEVTKECPDCGSLTPLYQQHEAWWCEQCQHWL</sequence>
<protein>
    <submittedName>
        <fullName evidence="1">Uncharacterized protein</fullName>
    </submittedName>
</protein>
<evidence type="ECO:0000313" key="1">
    <source>
        <dbReference type="EMBL" id="AIF11343.1"/>
    </source>
</evidence>